<feature type="signal peptide" evidence="1">
    <location>
        <begin position="1"/>
        <end position="18"/>
    </location>
</feature>
<keyword evidence="3" id="KW-1185">Reference proteome</keyword>
<evidence type="ECO:0000313" key="2">
    <source>
        <dbReference type="EMBL" id="KIK95199.1"/>
    </source>
</evidence>
<reference evidence="2 3" key="1">
    <citation type="submission" date="2014-04" db="EMBL/GenBank/DDBJ databases">
        <authorList>
            <consortium name="DOE Joint Genome Institute"/>
            <person name="Kuo A."/>
            <person name="Kohler A."/>
            <person name="Jargeat P."/>
            <person name="Nagy L.G."/>
            <person name="Floudas D."/>
            <person name="Copeland A."/>
            <person name="Barry K.W."/>
            <person name="Cichocki N."/>
            <person name="Veneault-Fourrey C."/>
            <person name="LaButti K."/>
            <person name="Lindquist E.A."/>
            <person name="Lipzen A."/>
            <person name="Lundell T."/>
            <person name="Morin E."/>
            <person name="Murat C."/>
            <person name="Sun H."/>
            <person name="Tunlid A."/>
            <person name="Henrissat B."/>
            <person name="Grigoriev I.V."/>
            <person name="Hibbett D.S."/>
            <person name="Martin F."/>
            <person name="Nordberg H.P."/>
            <person name="Cantor M.N."/>
            <person name="Hua S.X."/>
        </authorList>
    </citation>
    <scope>NUCLEOTIDE SEQUENCE [LARGE SCALE GENOMIC DNA]</scope>
    <source>
        <strain evidence="2 3">Ve08.2h10</strain>
    </source>
</reference>
<dbReference type="HOGENOM" id="CLU_2184807_0_0_1"/>
<feature type="chain" id="PRO_5002221045" description="Secreted protein" evidence="1">
    <location>
        <begin position="19"/>
        <end position="109"/>
    </location>
</feature>
<sequence>MRMGKVIIILAIVWHKFGRCFNQCPLELTVRKTSSHIFFPFPSSMFYPRSTSHTLEGSHPRLSPCRAVSLRIFSPFDRGDVRSGPCLRPGSKLHHDNCDVSGMLCLLLS</sequence>
<evidence type="ECO:0008006" key="4">
    <source>
        <dbReference type="Google" id="ProtNLM"/>
    </source>
</evidence>
<gene>
    <name evidence="2" type="ORF">PAXRUDRAFT_401129</name>
</gene>
<evidence type="ECO:0000313" key="3">
    <source>
        <dbReference type="Proteomes" id="UP000054538"/>
    </source>
</evidence>
<dbReference type="AlphaFoldDB" id="A0A0D0E311"/>
<accession>A0A0D0E311</accession>
<dbReference type="InParanoid" id="A0A0D0E311"/>
<reference evidence="3" key="2">
    <citation type="submission" date="2015-01" db="EMBL/GenBank/DDBJ databases">
        <title>Evolutionary Origins and Diversification of the Mycorrhizal Mutualists.</title>
        <authorList>
            <consortium name="DOE Joint Genome Institute"/>
            <consortium name="Mycorrhizal Genomics Consortium"/>
            <person name="Kohler A."/>
            <person name="Kuo A."/>
            <person name="Nagy L.G."/>
            <person name="Floudas D."/>
            <person name="Copeland A."/>
            <person name="Barry K.W."/>
            <person name="Cichocki N."/>
            <person name="Veneault-Fourrey C."/>
            <person name="LaButti K."/>
            <person name="Lindquist E.A."/>
            <person name="Lipzen A."/>
            <person name="Lundell T."/>
            <person name="Morin E."/>
            <person name="Murat C."/>
            <person name="Riley R."/>
            <person name="Ohm R."/>
            <person name="Sun H."/>
            <person name="Tunlid A."/>
            <person name="Henrissat B."/>
            <person name="Grigoriev I.V."/>
            <person name="Hibbett D.S."/>
            <person name="Martin F."/>
        </authorList>
    </citation>
    <scope>NUCLEOTIDE SEQUENCE [LARGE SCALE GENOMIC DNA]</scope>
    <source>
        <strain evidence="3">Ve08.2h10</strain>
    </source>
</reference>
<keyword evidence="1" id="KW-0732">Signal</keyword>
<dbReference type="Proteomes" id="UP000054538">
    <property type="component" value="Unassembled WGS sequence"/>
</dbReference>
<evidence type="ECO:0000256" key="1">
    <source>
        <dbReference type="SAM" id="SignalP"/>
    </source>
</evidence>
<organism evidence="2 3">
    <name type="scientific">Paxillus rubicundulus Ve08.2h10</name>
    <dbReference type="NCBI Taxonomy" id="930991"/>
    <lineage>
        <taxon>Eukaryota</taxon>
        <taxon>Fungi</taxon>
        <taxon>Dikarya</taxon>
        <taxon>Basidiomycota</taxon>
        <taxon>Agaricomycotina</taxon>
        <taxon>Agaricomycetes</taxon>
        <taxon>Agaricomycetidae</taxon>
        <taxon>Boletales</taxon>
        <taxon>Paxilineae</taxon>
        <taxon>Paxillaceae</taxon>
        <taxon>Paxillus</taxon>
    </lineage>
</organism>
<protein>
    <recommendedName>
        <fullName evidence="4">Secreted protein</fullName>
    </recommendedName>
</protein>
<dbReference type="EMBL" id="KN825058">
    <property type="protein sequence ID" value="KIK95199.1"/>
    <property type="molecule type" value="Genomic_DNA"/>
</dbReference>
<proteinExistence type="predicted"/>
<name>A0A0D0E311_9AGAM</name>